<proteinExistence type="predicted"/>
<reference evidence="1" key="1">
    <citation type="submission" date="2021-06" db="EMBL/GenBank/DDBJ databases">
        <authorList>
            <person name="Rolland C."/>
        </authorList>
    </citation>
    <scope>NUCLEOTIDE SEQUENCE</scope>
    <source>
        <strain evidence="1">347.936635</strain>
    </source>
</reference>
<gene>
    <name evidence="1" type="ORF">KOM_12_227</name>
</gene>
<sequence>MSKQVGCGCTAKGRKHLEEHGCKLQIVHKLRDMIDANEKIHGIQGKAANVMNILEILFFRQCGRSLFYTEPKFRAVVMMKLEEFKSRSDVGHIFEHFDLLAKQIIVALDAENKNTPNSKQ</sequence>
<dbReference type="EMBL" id="MZ420154">
    <property type="protein sequence ID" value="QYA18496.1"/>
    <property type="molecule type" value="Genomic_DNA"/>
</dbReference>
<evidence type="ECO:0000313" key="1">
    <source>
        <dbReference type="EMBL" id="QYA18496.1"/>
    </source>
</evidence>
<name>A0A8F8KP50_9VIRU</name>
<organism evidence="1">
    <name type="scientific">Clandestinovirus</name>
    <dbReference type="NCBI Taxonomy" id="2831644"/>
    <lineage>
        <taxon>Viruses</taxon>
    </lineage>
</organism>
<protein>
    <submittedName>
        <fullName evidence="1">Uncharacterized protein</fullName>
    </submittedName>
</protein>
<accession>A0A8F8KP50</accession>